<keyword evidence="5 7" id="KW-1133">Transmembrane helix</keyword>
<proteinExistence type="inferred from homology"/>
<sequence>MSETQNLVVARHDARRAQARPTSRFERKQRIRGWTTFAVMAIITALILTPIINIIVLSFQGGQTLSGETIWTFDNFTEIFTETPVITYLTNSLTVTLGTTVFGVIIGAMAGYPLSRLRNRFARGYSLTLFVVQGLPVIVIVIPLFVVFASLGLADSLTGVAIIFIAGSMAVTCWMMASYYDSIPFELEEAAWVDGASVFGAFVRIVLRNSYPGILSAAIFSFLVAWNDYLVAVVFLRSEDNFTLPIGLQYFFQQNSTDWGPVMAMSVVMLLPPVIIFAALNRYFSIGGVGGAIK</sequence>
<feature type="transmembrane region" description="Helical" evidence="7">
    <location>
        <begin position="34"/>
        <end position="59"/>
    </location>
</feature>
<feature type="transmembrane region" description="Helical" evidence="7">
    <location>
        <begin position="127"/>
        <end position="151"/>
    </location>
</feature>
<keyword evidence="4 7" id="KW-0812">Transmembrane</keyword>
<organism evidence="9 10">
    <name type="scientific">Microbacterium oxydans</name>
    <dbReference type="NCBI Taxonomy" id="82380"/>
    <lineage>
        <taxon>Bacteria</taxon>
        <taxon>Bacillati</taxon>
        <taxon>Actinomycetota</taxon>
        <taxon>Actinomycetes</taxon>
        <taxon>Micrococcales</taxon>
        <taxon>Microbacteriaceae</taxon>
        <taxon>Microbacterium</taxon>
    </lineage>
</organism>
<dbReference type="AlphaFoldDB" id="A0A0F0L0A5"/>
<keyword evidence="3" id="KW-1003">Cell membrane</keyword>
<keyword evidence="6 7" id="KW-0472">Membrane</keyword>
<gene>
    <name evidence="9" type="primary">ycjP_3</name>
    <name evidence="9" type="ORF">RN51_00176</name>
</gene>
<feature type="transmembrane region" description="Helical" evidence="7">
    <location>
        <begin position="157"/>
        <end position="177"/>
    </location>
</feature>
<dbReference type="InterPro" id="IPR035906">
    <property type="entry name" value="MetI-like_sf"/>
</dbReference>
<dbReference type="Gene3D" id="1.10.3720.10">
    <property type="entry name" value="MetI-like"/>
    <property type="match status" value="1"/>
</dbReference>
<evidence type="ECO:0000256" key="1">
    <source>
        <dbReference type="ARBA" id="ARBA00004651"/>
    </source>
</evidence>
<keyword evidence="2 7" id="KW-0813">Transport</keyword>
<reference evidence="9 10" key="1">
    <citation type="submission" date="2015-02" db="EMBL/GenBank/DDBJ databases">
        <title>Draft genome sequences of ten Microbacterium spp. with emphasis on heavy metal contaminated environments.</title>
        <authorList>
            <person name="Corretto E."/>
        </authorList>
    </citation>
    <scope>NUCLEOTIDE SEQUENCE [LARGE SCALE GENOMIC DNA]</scope>
    <source>
        <strain evidence="9 10">BEL163</strain>
    </source>
</reference>
<accession>A0A0F0L0A5</accession>
<dbReference type="Proteomes" id="UP000033725">
    <property type="component" value="Unassembled WGS sequence"/>
</dbReference>
<dbReference type="RefSeq" id="WP_025104827.1">
    <property type="nucleotide sequence ID" value="NZ_JYIV01000010.1"/>
</dbReference>
<dbReference type="CDD" id="cd06261">
    <property type="entry name" value="TM_PBP2"/>
    <property type="match status" value="1"/>
</dbReference>
<evidence type="ECO:0000259" key="8">
    <source>
        <dbReference type="PROSITE" id="PS50928"/>
    </source>
</evidence>
<feature type="transmembrane region" description="Helical" evidence="7">
    <location>
        <begin position="214"/>
        <end position="236"/>
    </location>
</feature>
<dbReference type="InterPro" id="IPR000515">
    <property type="entry name" value="MetI-like"/>
</dbReference>
<dbReference type="PANTHER" id="PTHR32243:SF18">
    <property type="entry name" value="INNER MEMBRANE ABC TRANSPORTER PERMEASE PROTEIN YCJP"/>
    <property type="match status" value="1"/>
</dbReference>
<evidence type="ECO:0000313" key="9">
    <source>
        <dbReference type="EMBL" id="KJL26533.1"/>
    </source>
</evidence>
<comment type="similarity">
    <text evidence="7">Belongs to the binding-protein-dependent transport system permease family.</text>
</comment>
<feature type="domain" description="ABC transmembrane type-1" evidence="8">
    <location>
        <begin position="89"/>
        <end position="280"/>
    </location>
</feature>
<name>A0A0F0L0A5_9MICO</name>
<comment type="subcellular location">
    <subcellularLocation>
        <location evidence="1 7">Cell membrane</location>
        <topology evidence="1 7">Multi-pass membrane protein</topology>
    </subcellularLocation>
</comment>
<dbReference type="Pfam" id="PF00528">
    <property type="entry name" value="BPD_transp_1"/>
    <property type="match status" value="1"/>
</dbReference>
<dbReference type="PANTHER" id="PTHR32243">
    <property type="entry name" value="MALTOSE TRANSPORT SYSTEM PERMEASE-RELATED"/>
    <property type="match status" value="1"/>
</dbReference>
<dbReference type="EMBL" id="JYIV01000010">
    <property type="protein sequence ID" value="KJL26533.1"/>
    <property type="molecule type" value="Genomic_DNA"/>
</dbReference>
<dbReference type="GO" id="GO:0005886">
    <property type="term" value="C:plasma membrane"/>
    <property type="evidence" value="ECO:0007669"/>
    <property type="project" value="UniProtKB-SubCell"/>
</dbReference>
<dbReference type="InterPro" id="IPR050901">
    <property type="entry name" value="BP-dep_ABC_trans_perm"/>
</dbReference>
<comment type="caution">
    <text evidence="9">The sequence shown here is derived from an EMBL/GenBank/DDBJ whole genome shotgun (WGS) entry which is preliminary data.</text>
</comment>
<evidence type="ECO:0000256" key="4">
    <source>
        <dbReference type="ARBA" id="ARBA00022692"/>
    </source>
</evidence>
<evidence type="ECO:0000256" key="7">
    <source>
        <dbReference type="RuleBase" id="RU363032"/>
    </source>
</evidence>
<evidence type="ECO:0000256" key="3">
    <source>
        <dbReference type="ARBA" id="ARBA00022475"/>
    </source>
</evidence>
<protein>
    <submittedName>
        <fullName evidence="9">Inner membrane ABC transporter permease protein YcjP</fullName>
    </submittedName>
</protein>
<feature type="transmembrane region" description="Helical" evidence="7">
    <location>
        <begin position="259"/>
        <end position="280"/>
    </location>
</feature>
<dbReference type="PROSITE" id="PS50928">
    <property type="entry name" value="ABC_TM1"/>
    <property type="match status" value="1"/>
</dbReference>
<evidence type="ECO:0000313" key="10">
    <source>
        <dbReference type="Proteomes" id="UP000033725"/>
    </source>
</evidence>
<dbReference type="PATRIC" id="fig|82380.10.peg.176"/>
<feature type="transmembrane region" description="Helical" evidence="7">
    <location>
        <begin position="93"/>
        <end position="115"/>
    </location>
</feature>
<dbReference type="GO" id="GO:0055085">
    <property type="term" value="P:transmembrane transport"/>
    <property type="evidence" value="ECO:0007669"/>
    <property type="project" value="InterPro"/>
</dbReference>
<evidence type="ECO:0000256" key="5">
    <source>
        <dbReference type="ARBA" id="ARBA00022989"/>
    </source>
</evidence>
<evidence type="ECO:0000256" key="6">
    <source>
        <dbReference type="ARBA" id="ARBA00023136"/>
    </source>
</evidence>
<evidence type="ECO:0000256" key="2">
    <source>
        <dbReference type="ARBA" id="ARBA00022448"/>
    </source>
</evidence>
<dbReference type="SUPFAM" id="SSF161098">
    <property type="entry name" value="MetI-like"/>
    <property type="match status" value="1"/>
</dbReference>